<evidence type="ECO:0000313" key="3">
    <source>
        <dbReference type="Proteomes" id="UP000604825"/>
    </source>
</evidence>
<protein>
    <submittedName>
        <fullName evidence="2">Uncharacterized protein</fullName>
    </submittedName>
</protein>
<accession>A0A811MWE5</accession>
<evidence type="ECO:0000313" key="2">
    <source>
        <dbReference type="EMBL" id="CAD6211687.1"/>
    </source>
</evidence>
<feature type="region of interest" description="Disordered" evidence="1">
    <location>
        <begin position="133"/>
        <end position="155"/>
    </location>
</feature>
<dbReference type="EMBL" id="CAJGYO010000002">
    <property type="protein sequence ID" value="CAD6211687.1"/>
    <property type="molecule type" value="Genomic_DNA"/>
</dbReference>
<feature type="region of interest" description="Disordered" evidence="1">
    <location>
        <begin position="1"/>
        <end position="34"/>
    </location>
</feature>
<proteinExistence type="predicted"/>
<dbReference type="Proteomes" id="UP000604825">
    <property type="component" value="Unassembled WGS sequence"/>
</dbReference>
<reference evidence="2" key="1">
    <citation type="submission" date="2020-10" db="EMBL/GenBank/DDBJ databases">
        <authorList>
            <person name="Han B."/>
            <person name="Lu T."/>
            <person name="Zhao Q."/>
            <person name="Huang X."/>
            <person name="Zhao Y."/>
        </authorList>
    </citation>
    <scope>NUCLEOTIDE SEQUENCE</scope>
</reference>
<evidence type="ECO:0000256" key="1">
    <source>
        <dbReference type="SAM" id="MobiDB-lite"/>
    </source>
</evidence>
<organism evidence="2 3">
    <name type="scientific">Miscanthus lutarioriparius</name>
    <dbReference type="NCBI Taxonomy" id="422564"/>
    <lineage>
        <taxon>Eukaryota</taxon>
        <taxon>Viridiplantae</taxon>
        <taxon>Streptophyta</taxon>
        <taxon>Embryophyta</taxon>
        <taxon>Tracheophyta</taxon>
        <taxon>Spermatophyta</taxon>
        <taxon>Magnoliopsida</taxon>
        <taxon>Liliopsida</taxon>
        <taxon>Poales</taxon>
        <taxon>Poaceae</taxon>
        <taxon>PACMAD clade</taxon>
        <taxon>Panicoideae</taxon>
        <taxon>Andropogonodae</taxon>
        <taxon>Andropogoneae</taxon>
        <taxon>Saccharinae</taxon>
        <taxon>Miscanthus</taxon>
    </lineage>
</organism>
<comment type="caution">
    <text evidence="2">The sequence shown here is derived from an EMBL/GenBank/DDBJ whole genome shotgun (WGS) entry which is preliminary data.</text>
</comment>
<name>A0A811MWE5_9POAL</name>
<dbReference type="AlphaFoldDB" id="A0A811MWE5"/>
<keyword evidence="3" id="KW-1185">Reference proteome</keyword>
<sequence length="155" mass="17369">MAPRPPRRIVVRDTGNRPMSSRPTNSTSTTQRRSSMGNIFHLAARLFPLPHMFWRLQLRAQTQQRSQYPARRPIPSTAPPPDRLRVTTEAHVSKRKVADALGDLVPVWPSALSPSGLLPGRLLHLTSHQSPVTIAPRMDDNNDPAAARKPYTRYG</sequence>
<feature type="compositionally biased region" description="Low complexity" evidence="1">
    <location>
        <begin position="17"/>
        <end position="34"/>
    </location>
</feature>
<gene>
    <name evidence="2" type="ORF">NCGR_LOCUS7642</name>
</gene>
<feature type="region of interest" description="Disordered" evidence="1">
    <location>
        <begin position="62"/>
        <end position="85"/>
    </location>
</feature>